<comment type="caution">
    <text evidence="2">The sequence shown here is derived from an EMBL/GenBank/DDBJ whole genome shotgun (WGS) entry which is preliminary data.</text>
</comment>
<dbReference type="EMBL" id="ML978306">
    <property type="protein sequence ID" value="KAF2024168.1"/>
    <property type="molecule type" value="Genomic_DNA"/>
</dbReference>
<feature type="region of interest" description="Disordered" evidence="1">
    <location>
        <begin position="79"/>
        <end position="160"/>
    </location>
</feature>
<reference evidence="2" key="1">
    <citation type="journal article" date="2020" name="Stud. Mycol.">
        <title>101 Dothideomycetes genomes: a test case for predicting lifestyles and emergence of pathogens.</title>
        <authorList>
            <person name="Haridas S."/>
            <person name="Albert R."/>
            <person name="Binder M."/>
            <person name="Bloem J."/>
            <person name="Labutti K."/>
            <person name="Salamov A."/>
            <person name="Andreopoulos B."/>
            <person name="Baker S."/>
            <person name="Barry K."/>
            <person name="Bills G."/>
            <person name="Bluhm B."/>
            <person name="Cannon C."/>
            <person name="Castanera R."/>
            <person name="Culley D."/>
            <person name="Daum C."/>
            <person name="Ezra D."/>
            <person name="Gonzalez J."/>
            <person name="Henrissat B."/>
            <person name="Kuo A."/>
            <person name="Liang C."/>
            <person name="Lipzen A."/>
            <person name="Lutzoni F."/>
            <person name="Magnuson J."/>
            <person name="Mondo S."/>
            <person name="Nolan M."/>
            <person name="Ohm R."/>
            <person name="Pangilinan J."/>
            <person name="Park H.-J."/>
            <person name="Ramirez L."/>
            <person name="Alfaro M."/>
            <person name="Sun H."/>
            <person name="Tritt A."/>
            <person name="Yoshinaga Y."/>
            <person name="Zwiers L.-H."/>
            <person name="Turgeon B."/>
            <person name="Goodwin S."/>
            <person name="Spatafora J."/>
            <person name="Crous P."/>
            <person name="Grigoriev I."/>
        </authorList>
    </citation>
    <scope>NUCLEOTIDE SEQUENCE</scope>
    <source>
        <strain evidence="2">CBS 110217</strain>
    </source>
</reference>
<gene>
    <name evidence="2" type="ORF">EK21DRAFT_79303</name>
</gene>
<sequence>MLDGADPQEPLEDLQRLSEAGRERYLKMLPPEDIAGALKAALRERDTGTHHEGSTGREYVKSAQPAAKDVIRAQQVLKDKDNAGIGSTKKDNGGTQRDAVDAVRVLEKRTRSLSLHQPPRKRKQRIRKKAAASHAQKKIQQSHVAQREHENPDGQTTKTTEELPIVLQIRVPEFGTMTKDISDALVSLERKVRKRFEDMRSASERRTRVNNRILENPKKYLDKPCCVRQLLVTTDINPTMHFGGKLNESADDRCNNAEDPCIYLALHDEVPTLCIVPLPPALRAGLWWKDVGFWLVPKED</sequence>
<evidence type="ECO:0000313" key="3">
    <source>
        <dbReference type="Proteomes" id="UP000799777"/>
    </source>
</evidence>
<evidence type="ECO:0000256" key="1">
    <source>
        <dbReference type="SAM" id="MobiDB-lite"/>
    </source>
</evidence>
<feature type="compositionally biased region" description="Basic and acidic residues" evidence="1">
    <location>
        <begin position="79"/>
        <end position="110"/>
    </location>
</feature>
<organism evidence="2 3">
    <name type="scientific">Setomelanomma holmii</name>
    <dbReference type="NCBI Taxonomy" id="210430"/>
    <lineage>
        <taxon>Eukaryota</taxon>
        <taxon>Fungi</taxon>
        <taxon>Dikarya</taxon>
        <taxon>Ascomycota</taxon>
        <taxon>Pezizomycotina</taxon>
        <taxon>Dothideomycetes</taxon>
        <taxon>Pleosporomycetidae</taxon>
        <taxon>Pleosporales</taxon>
        <taxon>Pleosporineae</taxon>
        <taxon>Phaeosphaeriaceae</taxon>
        <taxon>Setomelanomma</taxon>
    </lineage>
</organism>
<feature type="region of interest" description="Disordered" evidence="1">
    <location>
        <begin position="43"/>
        <end position="65"/>
    </location>
</feature>
<feature type="compositionally biased region" description="Basic and acidic residues" evidence="1">
    <location>
        <begin position="43"/>
        <end position="60"/>
    </location>
</feature>
<keyword evidence="3" id="KW-1185">Reference proteome</keyword>
<proteinExistence type="predicted"/>
<feature type="compositionally biased region" description="Basic residues" evidence="1">
    <location>
        <begin position="118"/>
        <end position="137"/>
    </location>
</feature>
<dbReference type="Proteomes" id="UP000799777">
    <property type="component" value="Unassembled WGS sequence"/>
</dbReference>
<dbReference type="AlphaFoldDB" id="A0A9P4LGA8"/>
<accession>A0A9P4LGA8</accession>
<evidence type="ECO:0000313" key="2">
    <source>
        <dbReference type="EMBL" id="KAF2024168.1"/>
    </source>
</evidence>
<protein>
    <submittedName>
        <fullName evidence="2">Uncharacterized protein</fullName>
    </submittedName>
</protein>
<dbReference type="OrthoDB" id="3673812at2759"/>
<name>A0A9P4LGA8_9PLEO</name>